<sequence length="148" mass="16017">MARSSALGDATNIEPGPDDRKVASLIRSADSDARLLLRLSNGEEVELPDALAKVVRASATEISEGHTITVLASETLLTPAEVGELLGLSRPFVARLLDQGVIASEHLPDSSHRVVRLADALAFQARRERRQEGRKRISQIIESGDLPY</sequence>
<gene>
    <name evidence="1" type="ORF">GCM10007977_031280</name>
</gene>
<proteinExistence type="predicted"/>
<reference evidence="1" key="1">
    <citation type="journal article" date="2014" name="Int. J. Syst. Evol. Microbiol.">
        <title>Complete genome sequence of Corynebacterium casei LMG S-19264T (=DSM 44701T), isolated from a smear-ripened cheese.</title>
        <authorList>
            <consortium name="US DOE Joint Genome Institute (JGI-PGF)"/>
            <person name="Walter F."/>
            <person name="Albersmeier A."/>
            <person name="Kalinowski J."/>
            <person name="Ruckert C."/>
        </authorList>
    </citation>
    <scope>NUCLEOTIDE SEQUENCE</scope>
    <source>
        <strain evidence="1">JCM 19831</strain>
    </source>
</reference>
<dbReference type="AlphaFoldDB" id="A0A917TNT1"/>
<name>A0A917TNT1_9ACTN</name>
<dbReference type="Proteomes" id="UP000642070">
    <property type="component" value="Unassembled WGS sequence"/>
</dbReference>
<evidence type="ECO:0008006" key="3">
    <source>
        <dbReference type="Google" id="ProtNLM"/>
    </source>
</evidence>
<keyword evidence="2" id="KW-1185">Reference proteome</keyword>
<evidence type="ECO:0000313" key="1">
    <source>
        <dbReference type="EMBL" id="GGM27756.1"/>
    </source>
</evidence>
<organism evidence="1 2">
    <name type="scientific">Dactylosporangium sucinum</name>
    <dbReference type="NCBI Taxonomy" id="1424081"/>
    <lineage>
        <taxon>Bacteria</taxon>
        <taxon>Bacillati</taxon>
        <taxon>Actinomycetota</taxon>
        <taxon>Actinomycetes</taxon>
        <taxon>Micromonosporales</taxon>
        <taxon>Micromonosporaceae</taxon>
        <taxon>Dactylosporangium</taxon>
    </lineage>
</organism>
<reference evidence="1" key="2">
    <citation type="submission" date="2020-09" db="EMBL/GenBank/DDBJ databases">
        <authorList>
            <person name="Sun Q."/>
            <person name="Ohkuma M."/>
        </authorList>
    </citation>
    <scope>NUCLEOTIDE SEQUENCE</scope>
    <source>
        <strain evidence="1">JCM 19831</strain>
    </source>
</reference>
<protein>
    <recommendedName>
        <fullName evidence="3">Helix-turn-helix domain-containing protein</fullName>
    </recommendedName>
</protein>
<evidence type="ECO:0000313" key="2">
    <source>
        <dbReference type="Proteomes" id="UP000642070"/>
    </source>
</evidence>
<accession>A0A917TNT1</accession>
<dbReference type="EMBL" id="BMPI01000013">
    <property type="protein sequence ID" value="GGM27756.1"/>
    <property type="molecule type" value="Genomic_DNA"/>
</dbReference>
<comment type="caution">
    <text evidence="1">The sequence shown here is derived from an EMBL/GenBank/DDBJ whole genome shotgun (WGS) entry which is preliminary data.</text>
</comment>